<dbReference type="EMBL" id="JAJFAZ020000002">
    <property type="protein sequence ID" value="KAI5343364.1"/>
    <property type="molecule type" value="Genomic_DNA"/>
</dbReference>
<keyword evidence="1" id="KW-0677">Repeat</keyword>
<evidence type="ECO:0000313" key="5">
    <source>
        <dbReference type="EMBL" id="KAI5343364.1"/>
    </source>
</evidence>
<keyword evidence="3" id="KW-0611">Plant defense</keyword>
<evidence type="ECO:0000256" key="3">
    <source>
        <dbReference type="ARBA" id="ARBA00022821"/>
    </source>
</evidence>
<keyword evidence="6" id="KW-1185">Reference proteome</keyword>
<dbReference type="Gene3D" id="1.20.5.4130">
    <property type="match status" value="1"/>
</dbReference>
<comment type="caution">
    <text evidence="5">The sequence shown here is derived from an EMBL/GenBank/DDBJ whole genome shotgun (WGS) entry which is preliminary data.</text>
</comment>
<proteinExistence type="predicted"/>
<feature type="domain" description="Disease resistance N-terminal" evidence="4">
    <location>
        <begin position="3"/>
        <end position="58"/>
    </location>
</feature>
<organism evidence="5 6">
    <name type="scientific">Prunus dulcis</name>
    <name type="common">Almond</name>
    <name type="synonym">Amygdalus dulcis</name>
    <dbReference type="NCBI Taxonomy" id="3755"/>
    <lineage>
        <taxon>Eukaryota</taxon>
        <taxon>Viridiplantae</taxon>
        <taxon>Streptophyta</taxon>
        <taxon>Embryophyta</taxon>
        <taxon>Tracheophyta</taxon>
        <taxon>Spermatophyta</taxon>
        <taxon>Magnoliopsida</taxon>
        <taxon>eudicotyledons</taxon>
        <taxon>Gunneridae</taxon>
        <taxon>Pentapetalae</taxon>
        <taxon>rosids</taxon>
        <taxon>fabids</taxon>
        <taxon>Rosales</taxon>
        <taxon>Rosaceae</taxon>
        <taxon>Amygdaloideae</taxon>
        <taxon>Amygdaleae</taxon>
        <taxon>Prunus</taxon>
    </lineage>
</organism>
<sequence>MTLLTLFVVLNDAEEKQIVNPAVREWLNELKHAVFDAEDLLDEIDTEALRCKLEGEDQTHKLTNNGLATQNKELRMGAILFHTILKSLSSSTMEEFILIVWFKGGGIPLSYLPVHMLLHCLVTLSIWLQLVKEVRFSWFNPTSCNALLCVKQLLGEKKRTIWFWGDVM</sequence>
<dbReference type="AlphaFoldDB" id="A0AAD4WHF3"/>
<dbReference type="GO" id="GO:0000166">
    <property type="term" value="F:nucleotide binding"/>
    <property type="evidence" value="ECO:0007669"/>
    <property type="project" value="UniProtKB-KW"/>
</dbReference>
<evidence type="ECO:0000256" key="2">
    <source>
        <dbReference type="ARBA" id="ARBA00022741"/>
    </source>
</evidence>
<evidence type="ECO:0000256" key="1">
    <source>
        <dbReference type="ARBA" id="ARBA00022737"/>
    </source>
</evidence>
<dbReference type="GO" id="GO:0006952">
    <property type="term" value="P:defense response"/>
    <property type="evidence" value="ECO:0007669"/>
    <property type="project" value="UniProtKB-KW"/>
</dbReference>
<protein>
    <recommendedName>
        <fullName evidence="4">Disease resistance N-terminal domain-containing protein</fullName>
    </recommendedName>
</protein>
<gene>
    <name evidence="5" type="ORF">L3X38_011240</name>
</gene>
<dbReference type="InterPro" id="IPR041118">
    <property type="entry name" value="Rx_N"/>
</dbReference>
<accession>A0AAD4WHF3</accession>
<keyword evidence="2" id="KW-0547">Nucleotide-binding</keyword>
<dbReference type="Pfam" id="PF18052">
    <property type="entry name" value="Rx_N"/>
    <property type="match status" value="1"/>
</dbReference>
<name>A0AAD4WHF3_PRUDU</name>
<evidence type="ECO:0000259" key="4">
    <source>
        <dbReference type="Pfam" id="PF18052"/>
    </source>
</evidence>
<reference evidence="5 6" key="1">
    <citation type="journal article" date="2022" name="G3 (Bethesda)">
        <title>Whole-genome sequence and methylome profiling of the almond [Prunus dulcis (Mill.) D.A. Webb] cultivar 'Nonpareil'.</title>
        <authorList>
            <person name="D'Amico-Willman K.M."/>
            <person name="Ouma W.Z."/>
            <person name="Meulia T."/>
            <person name="Sideli G.M."/>
            <person name="Gradziel T.M."/>
            <person name="Fresnedo-Ramirez J."/>
        </authorList>
    </citation>
    <scope>NUCLEOTIDE SEQUENCE [LARGE SCALE GENOMIC DNA]</scope>
    <source>
        <strain evidence="5">Clone GOH B32 T37-40</strain>
    </source>
</reference>
<dbReference type="Proteomes" id="UP001054821">
    <property type="component" value="Chromosome 2"/>
</dbReference>
<evidence type="ECO:0000313" key="6">
    <source>
        <dbReference type="Proteomes" id="UP001054821"/>
    </source>
</evidence>